<dbReference type="SUPFAM" id="SSF141457">
    <property type="entry name" value="BH3618-like"/>
    <property type="match status" value="1"/>
</dbReference>
<comment type="subunit">
    <text evidence="4">Interacts with translational regulator CsrA and flagellin(s).</text>
</comment>
<comment type="subcellular location">
    <subcellularLocation>
        <location evidence="4">Cytoplasm</location>
    </subcellularLocation>
</comment>
<comment type="similarity">
    <text evidence="4">Belongs to the FliW family.</text>
</comment>
<dbReference type="PANTHER" id="PTHR39190">
    <property type="entry name" value="FLAGELLAR ASSEMBLY FACTOR FLIW"/>
    <property type="match status" value="1"/>
</dbReference>
<dbReference type="OrthoDB" id="9801235at2"/>
<dbReference type="PANTHER" id="PTHR39190:SF1">
    <property type="entry name" value="FLAGELLAR ASSEMBLY FACTOR FLIW"/>
    <property type="match status" value="1"/>
</dbReference>
<dbReference type="HAMAP" id="MF_01185">
    <property type="entry name" value="FliW"/>
    <property type="match status" value="1"/>
</dbReference>
<dbReference type="InterPro" id="IPR003775">
    <property type="entry name" value="Flagellar_assembly_factor_FliW"/>
</dbReference>
<keyword evidence="2 4" id="KW-1005">Bacterial flagellum biogenesis</keyword>
<dbReference type="Proteomes" id="UP000193355">
    <property type="component" value="Unassembled WGS sequence"/>
</dbReference>
<gene>
    <name evidence="4" type="primary">fliW</name>
    <name evidence="5" type="ORF">SAMN06275492_10548</name>
</gene>
<organism evidence="5 6">
    <name type="scientific">Dethiosulfovibrio salsuginis</name>
    <dbReference type="NCBI Taxonomy" id="561720"/>
    <lineage>
        <taxon>Bacteria</taxon>
        <taxon>Thermotogati</taxon>
        <taxon>Synergistota</taxon>
        <taxon>Synergistia</taxon>
        <taxon>Synergistales</taxon>
        <taxon>Dethiosulfovibrionaceae</taxon>
        <taxon>Dethiosulfovibrio</taxon>
    </lineage>
</organism>
<evidence type="ECO:0000256" key="2">
    <source>
        <dbReference type="ARBA" id="ARBA00022795"/>
    </source>
</evidence>
<protein>
    <recommendedName>
        <fullName evidence="4">Flagellar assembly factor FliW</fullName>
    </recommendedName>
</protein>
<dbReference type="GO" id="GO:0005737">
    <property type="term" value="C:cytoplasm"/>
    <property type="evidence" value="ECO:0007669"/>
    <property type="project" value="UniProtKB-SubCell"/>
</dbReference>
<dbReference type="EMBL" id="FXBB01000005">
    <property type="protein sequence ID" value="SMG18636.1"/>
    <property type="molecule type" value="Genomic_DNA"/>
</dbReference>
<keyword evidence="6" id="KW-1185">Reference proteome</keyword>
<keyword evidence="5" id="KW-0966">Cell projection</keyword>
<dbReference type="AlphaFoldDB" id="A0A1X7IVQ2"/>
<accession>A0A1X7IVQ2</accession>
<keyword evidence="5" id="KW-0969">Cilium</keyword>
<keyword evidence="1 4" id="KW-0963">Cytoplasm</keyword>
<dbReference type="Gene3D" id="2.30.290.10">
    <property type="entry name" value="BH3618-like"/>
    <property type="match status" value="1"/>
</dbReference>
<dbReference type="InterPro" id="IPR024046">
    <property type="entry name" value="Flagellar_assmbl_FliW_dom_sf"/>
</dbReference>
<evidence type="ECO:0000256" key="3">
    <source>
        <dbReference type="ARBA" id="ARBA00022845"/>
    </source>
</evidence>
<keyword evidence="5" id="KW-0282">Flagellum</keyword>
<dbReference type="GO" id="GO:0006417">
    <property type="term" value="P:regulation of translation"/>
    <property type="evidence" value="ECO:0007669"/>
    <property type="project" value="UniProtKB-KW"/>
</dbReference>
<keyword evidence="3 4" id="KW-0810">Translation regulation</keyword>
<dbReference type="STRING" id="561720.SAMN06275492_10548"/>
<dbReference type="RefSeq" id="WP_085543948.1">
    <property type="nucleotide sequence ID" value="NZ_FXBB01000005.1"/>
</dbReference>
<evidence type="ECO:0000256" key="4">
    <source>
        <dbReference type="HAMAP-Rule" id="MF_01185"/>
    </source>
</evidence>
<comment type="function">
    <text evidence="4">Acts as an anti-CsrA protein, binds CsrA and prevents it from repressing translation of its target genes, one of which is flagellin. Binds to flagellin and participates in the assembly of the flagellum.</text>
</comment>
<reference evidence="6" key="1">
    <citation type="submission" date="2017-04" db="EMBL/GenBank/DDBJ databases">
        <authorList>
            <person name="Varghese N."/>
            <person name="Submissions S."/>
        </authorList>
    </citation>
    <scope>NUCLEOTIDE SEQUENCE [LARGE SCALE GENOMIC DNA]</scope>
    <source>
        <strain evidence="6">USBA 82</strain>
    </source>
</reference>
<evidence type="ECO:0000256" key="1">
    <source>
        <dbReference type="ARBA" id="ARBA00022490"/>
    </source>
</evidence>
<evidence type="ECO:0000313" key="6">
    <source>
        <dbReference type="Proteomes" id="UP000193355"/>
    </source>
</evidence>
<keyword evidence="4" id="KW-0143">Chaperone</keyword>
<dbReference type="Pfam" id="PF02623">
    <property type="entry name" value="FliW"/>
    <property type="match status" value="1"/>
</dbReference>
<dbReference type="GO" id="GO:0044780">
    <property type="term" value="P:bacterial-type flagellum assembly"/>
    <property type="evidence" value="ECO:0007669"/>
    <property type="project" value="UniProtKB-UniRule"/>
</dbReference>
<sequence length="161" mass="17740">MTDTVHSLETSRFGSVSYDEKDAIHFAQGIPAFEEKKNWILLGEEDDPVKWLQSLDDGNLALPVSSPFYVDQGYTLDIPGEDADAIGLDRSKPDRTGVLVVITIPLDSPWEATANMVAPIVVNLDSREARQIVAIDERYSVWHPVLSAEAKAAMQGRESQA</sequence>
<name>A0A1X7IVQ2_9BACT</name>
<evidence type="ECO:0000313" key="5">
    <source>
        <dbReference type="EMBL" id="SMG18636.1"/>
    </source>
</evidence>
<proteinExistence type="inferred from homology"/>